<dbReference type="AlphaFoldDB" id="A0A1H1FC18"/>
<sequence length="117" mass="13377">MISIDELRDFVLALPVVEERRTWGKPTFRVRGRMFLTLDPDDPAATCKSSREEQTALLASDPATFAFPAYVGHHGWVRVRLDQVDAEEMRELATEAWRRTAPKRLVRRFDDSTAGDS</sequence>
<dbReference type="RefSeq" id="WP_092527695.1">
    <property type="nucleotide sequence ID" value="NZ_FNKO01000002.1"/>
</dbReference>
<name>A0A1H1FC18_9ACTN</name>
<dbReference type="Gene3D" id="3.90.1150.30">
    <property type="match status" value="1"/>
</dbReference>
<reference evidence="2" key="1">
    <citation type="submission" date="2016-10" db="EMBL/GenBank/DDBJ databases">
        <authorList>
            <person name="Varghese N."/>
            <person name="Submissions S."/>
        </authorList>
    </citation>
    <scope>NUCLEOTIDE SEQUENCE [LARGE SCALE GENOMIC DNA]</scope>
    <source>
        <strain evidence="2">DSM 45459</strain>
    </source>
</reference>
<organism evidence="1 2">
    <name type="scientific">Actinopolyspora saharensis</name>
    <dbReference type="NCBI Taxonomy" id="995062"/>
    <lineage>
        <taxon>Bacteria</taxon>
        <taxon>Bacillati</taxon>
        <taxon>Actinomycetota</taxon>
        <taxon>Actinomycetes</taxon>
        <taxon>Actinopolysporales</taxon>
        <taxon>Actinopolysporaceae</taxon>
        <taxon>Actinopolyspora</taxon>
    </lineage>
</organism>
<dbReference type="Proteomes" id="UP000199301">
    <property type="component" value="Unassembled WGS sequence"/>
</dbReference>
<proteinExistence type="predicted"/>
<protein>
    <recommendedName>
        <fullName evidence="3">YjbR protein</fullName>
    </recommendedName>
</protein>
<keyword evidence="2" id="KW-1185">Reference proteome</keyword>
<evidence type="ECO:0000313" key="1">
    <source>
        <dbReference type="EMBL" id="SDQ98314.1"/>
    </source>
</evidence>
<dbReference type="OrthoDB" id="6167040at2"/>
<dbReference type="InterPro" id="IPR038056">
    <property type="entry name" value="YjbR-like_sf"/>
</dbReference>
<dbReference type="SUPFAM" id="SSF142906">
    <property type="entry name" value="YjbR-like"/>
    <property type="match status" value="1"/>
</dbReference>
<dbReference type="InterPro" id="IPR058532">
    <property type="entry name" value="YjbR/MT2646/Rv2570-like"/>
</dbReference>
<evidence type="ECO:0000313" key="2">
    <source>
        <dbReference type="Proteomes" id="UP000199301"/>
    </source>
</evidence>
<dbReference type="STRING" id="995062.SAMN04489718_2951"/>
<evidence type="ECO:0008006" key="3">
    <source>
        <dbReference type="Google" id="ProtNLM"/>
    </source>
</evidence>
<gene>
    <name evidence="1" type="ORF">SAMN04489718_2951</name>
</gene>
<accession>A0A1H1FC18</accession>
<dbReference type="EMBL" id="FNKO01000002">
    <property type="protein sequence ID" value="SDQ98314.1"/>
    <property type="molecule type" value="Genomic_DNA"/>
</dbReference>
<dbReference type="Pfam" id="PF04237">
    <property type="entry name" value="YjbR"/>
    <property type="match status" value="1"/>
</dbReference>